<feature type="compositionally biased region" description="Basic and acidic residues" evidence="1">
    <location>
        <begin position="38"/>
        <end position="52"/>
    </location>
</feature>
<dbReference type="AlphaFoldDB" id="A0A067MK90"/>
<evidence type="ECO:0000313" key="2">
    <source>
        <dbReference type="EMBL" id="KDQ15954.1"/>
    </source>
</evidence>
<accession>A0A067MK90</accession>
<dbReference type="HOGENOM" id="CLU_419175_0_0_1"/>
<name>A0A067MK90_BOTB1</name>
<feature type="compositionally biased region" description="Pro residues" evidence="1">
    <location>
        <begin position="235"/>
        <end position="245"/>
    </location>
</feature>
<gene>
    <name evidence="2" type="ORF">BOTBODRAFT_277663</name>
</gene>
<dbReference type="OrthoDB" id="3261862at2759"/>
<feature type="region of interest" description="Disordered" evidence="1">
    <location>
        <begin position="285"/>
        <end position="443"/>
    </location>
</feature>
<evidence type="ECO:0000313" key="3">
    <source>
        <dbReference type="Proteomes" id="UP000027195"/>
    </source>
</evidence>
<dbReference type="InParanoid" id="A0A067MK90"/>
<feature type="region of interest" description="Disordered" evidence="1">
    <location>
        <begin position="182"/>
        <end position="255"/>
    </location>
</feature>
<feature type="compositionally biased region" description="Pro residues" evidence="1">
    <location>
        <begin position="397"/>
        <end position="413"/>
    </location>
</feature>
<feature type="compositionally biased region" description="Pro residues" evidence="1">
    <location>
        <begin position="428"/>
        <end position="443"/>
    </location>
</feature>
<keyword evidence="3" id="KW-1185">Reference proteome</keyword>
<protein>
    <submittedName>
        <fullName evidence="2">Uncharacterized protein</fullName>
    </submittedName>
</protein>
<evidence type="ECO:0000256" key="1">
    <source>
        <dbReference type="SAM" id="MobiDB-lite"/>
    </source>
</evidence>
<dbReference type="Proteomes" id="UP000027195">
    <property type="component" value="Unassembled WGS sequence"/>
</dbReference>
<organism evidence="2 3">
    <name type="scientific">Botryobasidium botryosum (strain FD-172 SS1)</name>
    <dbReference type="NCBI Taxonomy" id="930990"/>
    <lineage>
        <taxon>Eukaryota</taxon>
        <taxon>Fungi</taxon>
        <taxon>Dikarya</taxon>
        <taxon>Basidiomycota</taxon>
        <taxon>Agaricomycotina</taxon>
        <taxon>Agaricomycetes</taxon>
        <taxon>Cantharellales</taxon>
        <taxon>Botryobasidiaceae</taxon>
        <taxon>Botryobasidium</taxon>
    </lineage>
</organism>
<sequence>MTPPRGLSVEEIPERKGKVVVIRERVDDLFKAAQEAEQDMRARTAEKSKLNAETKPSQSKSRPGSRNANVDPTDTVDLPSYGFPQQASTLQGLSIGASVSAAALADQLPPVSSIQLSETAEENAWRKALLHQAVGMSMLSIPPPMSPMTSAFSKASDEIITSTPSHSRPQLGQPILSDILSITSPPVSYPKRKGHSRPGTGGRRPQLGSDSRPHSSTKVGRHSNALERSETPAVQPRPLPPPPRRPPLRNVFSSSHPAFPEPTVFAPVSHPTIRRSLSTPLLSDEYITELPPPPLPPLASTLVDEPRRLPGRDSSNSLVSSTSGSNYSEEDDEALPQGRVVMRPSFASSYDSSTSNSNRPSLSASHRTHASAIFGRDSAHQQQHGTMRAKVANPAQPEYPPLPSIVPFPPSGAPAPRQARHPHLASLAPPPRPSTAPGPQSAPPPTLTFFNHLQVETAERRHSTGGESDLESLYTDARVRAISSTSSAKTARPILRASPNADASGTYLVSSPTTTTMAALPYDALDPTKPLTNTPSQPAQCESFLSRITRASSTRSVPGSKGVAGSSVRIPASAFELMRLQTECPQGGSAGAIASADSAPISIIGDNTQGQSVALWTDEQAMVNPSIRKLDGMLAQHIEAEKDTMRRIALGQKN</sequence>
<proteinExistence type="predicted"/>
<feature type="compositionally biased region" description="Low complexity" evidence="1">
    <location>
        <begin position="345"/>
        <end position="365"/>
    </location>
</feature>
<feature type="region of interest" description="Disordered" evidence="1">
    <location>
        <begin position="36"/>
        <end position="76"/>
    </location>
</feature>
<reference evidence="3" key="1">
    <citation type="journal article" date="2014" name="Proc. Natl. Acad. Sci. U.S.A.">
        <title>Extensive sampling of basidiomycete genomes demonstrates inadequacy of the white-rot/brown-rot paradigm for wood decay fungi.</title>
        <authorList>
            <person name="Riley R."/>
            <person name="Salamov A.A."/>
            <person name="Brown D.W."/>
            <person name="Nagy L.G."/>
            <person name="Floudas D."/>
            <person name="Held B.W."/>
            <person name="Levasseur A."/>
            <person name="Lombard V."/>
            <person name="Morin E."/>
            <person name="Otillar R."/>
            <person name="Lindquist E.A."/>
            <person name="Sun H."/>
            <person name="LaButti K.M."/>
            <person name="Schmutz J."/>
            <person name="Jabbour D."/>
            <person name="Luo H."/>
            <person name="Baker S.E."/>
            <person name="Pisabarro A.G."/>
            <person name="Walton J.D."/>
            <person name="Blanchette R.A."/>
            <person name="Henrissat B."/>
            <person name="Martin F."/>
            <person name="Cullen D."/>
            <person name="Hibbett D.S."/>
            <person name="Grigoriev I.V."/>
        </authorList>
    </citation>
    <scope>NUCLEOTIDE SEQUENCE [LARGE SCALE GENOMIC DNA]</scope>
    <source>
        <strain evidence="3">FD-172 SS1</strain>
    </source>
</reference>
<feature type="compositionally biased region" description="Low complexity" evidence="1">
    <location>
        <begin position="314"/>
        <end position="327"/>
    </location>
</feature>
<dbReference type="EMBL" id="KL198030">
    <property type="protein sequence ID" value="KDQ15954.1"/>
    <property type="molecule type" value="Genomic_DNA"/>
</dbReference>
<feature type="compositionally biased region" description="Polar residues" evidence="1">
    <location>
        <begin position="54"/>
        <end position="72"/>
    </location>
</feature>